<protein>
    <submittedName>
        <fullName evidence="2">Uncharacterized protein</fullName>
    </submittedName>
</protein>
<reference evidence="2 3" key="1">
    <citation type="submission" date="2012-03" db="EMBL/GenBank/DDBJ databases">
        <title>Whole Genome Assembly of Papio anubis.</title>
        <authorList>
            <person name="Liu Y.L."/>
            <person name="Abraham K.A."/>
            <person name="Akbar H.A."/>
            <person name="Ali S.A."/>
            <person name="Anosike U.A."/>
            <person name="Aqrawi P.A."/>
            <person name="Arias F.A."/>
            <person name="Attaway T.A."/>
            <person name="Awwad R.A."/>
            <person name="Babu C.B."/>
            <person name="Bandaranaike D.B."/>
            <person name="Battles P.B."/>
            <person name="Bell A.B."/>
            <person name="Beltran B.B."/>
            <person name="Berhane-Mersha D.B."/>
            <person name="Bess C.B."/>
            <person name="Bickham C.B."/>
            <person name="Bolden T.B."/>
            <person name="Carter K.C."/>
            <person name="Chau D.C."/>
            <person name="Chavez A.C."/>
            <person name="Clerc-Blankenburg K.C."/>
            <person name="Coyle M.C."/>
            <person name="Dao M.D."/>
            <person name="Davila M.L.D."/>
            <person name="Davy-Carroll L.D."/>
            <person name="Denson S.D."/>
            <person name="Dinh H.D."/>
            <person name="Fernandez S.F."/>
            <person name="Fernando P.F."/>
            <person name="Forbes L.F."/>
            <person name="Francis C.F."/>
            <person name="Francisco L.F."/>
            <person name="Fu Q.F."/>
            <person name="Garcia-Iii R.G."/>
            <person name="Garrett T.G."/>
            <person name="Gross S.G."/>
            <person name="Gubbala S.G."/>
            <person name="Hirani K.H."/>
            <person name="Hogues M.H."/>
            <person name="Hollins B.H."/>
            <person name="Jackson L.J."/>
            <person name="Javaid M.J."/>
            <person name="Jhangiani S.J."/>
            <person name="Johnson A.J."/>
            <person name="Johnson B.J."/>
            <person name="Jones J.J."/>
            <person name="Joshi V.J."/>
            <person name="Kalu J.K."/>
            <person name="Khan N.K."/>
            <person name="Korchina V.K."/>
            <person name="Kovar C.K."/>
            <person name="Lago L.L."/>
            <person name="Lara F.L."/>
            <person name="Le T.-K.L."/>
            <person name="Lee S.L."/>
            <person name="Legall-Iii F.L."/>
            <person name="Lemon S.L."/>
            <person name="Liu J.L."/>
            <person name="Liu Y.-S.L."/>
            <person name="Liyanage D.L."/>
            <person name="Lopez J.L."/>
            <person name="Lorensuhewa L.L."/>
            <person name="Mata R.M."/>
            <person name="Mathew T.M."/>
            <person name="Mercado C.M."/>
            <person name="Mercado I.M."/>
            <person name="Morales K.M."/>
            <person name="Morgan M.M."/>
            <person name="Munidasa M.M."/>
            <person name="Ngo D.N."/>
            <person name="Nguyen L.N."/>
            <person name="Nguyen T.N."/>
            <person name="Nguyen N.N."/>
            <person name="Obregon M.O."/>
            <person name="Okwuonu G.O."/>
            <person name="Ongeri F.O."/>
            <person name="Onwere C.O."/>
            <person name="Osifeso I.O."/>
            <person name="Parra A.P."/>
            <person name="Patil S.P."/>
            <person name="Perez A.P."/>
            <person name="Perez Y.P."/>
            <person name="Pham C.P."/>
            <person name="Pu L.-L.P."/>
            <person name="Puazo M.P."/>
            <person name="Quiroz J.Q."/>
            <person name="Rouhana J.R."/>
            <person name="Ruiz M.R."/>
            <person name="Ruiz S.-J.R."/>
            <person name="Saada N.S."/>
            <person name="Santibanez J.S."/>
            <person name="Scheel M.S."/>
            <person name="Schneider B.S."/>
            <person name="Simmons D.S."/>
            <person name="Sisson I.S."/>
            <person name="Tang L.-Y.T."/>
            <person name="Thornton R.T."/>
            <person name="Tisius J.T."/>
            <person name="Toledanes G.T."/>
            <person name="Trejos Z.T."/>
            <person name="Usmani K.U."/>
            <person name="Varghese R.V."/>
            <person name="Vattathil S.V."/>
            <person name="Vee V.V."/>
            <person name="Walker D.W."/>
            <person name="Weissenberger G.W."/>
            <person name="White C.W."/>
            <person name="Williams A.W."/>
            <person name="Woodworth J.W."/>
            <person name="Wright R.W."/>
            <person name="Zhu Y.Z."/>
            <person name="Han Y.H."/>
            <person name="Newsham I.N."/>
            <person name="Nazareth L.N."/>
            <person name="Worley K.W."/>
            <person name="Muzny D.M."/>
            <person name="Rogers J.R."/>
            <person name="Gibbs R.G."/>
        </authorList>
    </citation>
    <scope>NUCLEOTIDE SEQUENCE [LARGE SCALE GENOMIC DNA]</scope>
</reference>
<feature type="region of interest" description="Disordered" evidence="1">
    <location>
        <begin position="27"/>
        <end position="66"/>
    </location>
</feature>
<dbReference type="Proteomes" id="UP000028761">
    <property type="component" value="Chromosome 1"/>
</dbReference>
<keyword evidence="3" id="KW-1185">Reference proteome</keyword>
<organism evidence="2 3">
    <name type="scientific">Papio anubis</name>
    <name type="common">Olive baboon</name>
    <dbReference type="NCBI Taxonomy" id="9555"/>
    <lineage>
        <taxon>Eukaryota</taxon>
        <taxon>Metazoa</taxon>
        <taxon>Chordata</taxon>
        <taxon>Craniata</taxon>
        <taxon>Vertebrata</taxon>
        <taxon>Euteleostomi</taxon>
        <taxon>Mammalia</taxon>
        <taxon>Eutheria</taxon>
        <taxon>Euarchontoglires</taxon>
        <taxon>Primates</taxon>
        <taxon>Haplorrhini</taxon>
        <taxon>Catarrhini</taxon>
        <taxon>Cercopithecidae</taxon>
        <taxon>Cercopithecinae</taxon>
        <taxon>Papio</taxon>
    </lineage>
</organism>
<dbReference type="AlphaFoldDB" id="A0A8I5N455"/>
<reference evidence="2" key="3">
    <citation type="submission" date="2025-09" db="UniProtKB">
        <authorList>
            <consortium name="Ensembl"/>
        </authorList>
    </citation>
    <scope>IDENTIFICATION</scope>
</reference>
<proteinExistence type="predicted"/>
<evidence type="ECO:0000313" key="2">
    <source>
        <dbReference type="Ensembl" id="ENSPANP00000051470.1"/>
    </source>
</evidence>
<accession>A0A8I5N455</accession>
<dbReference type="GeneTree" id="ENSGT01150000286943"/>
<sequence>MCSSEFCYESPSFPLLTRAVQGREPVSQFSSHASVHVQTSGSTGNRLPKRDTREPPSMSKTHQLSELSCPPGHLDGMCDDMCDFHKQIDSSPFPVHLCQPGPASGSGCLRSTFPMRQEPPRAPERQAPVSPPIPRAQTGAKVCPQVCVPIQGRPWGLAQTPTLEACTPSCSQVLQSGFFFFFFFFLRWSLALSPRLECSGMFSAHCNLCLLGSSDSSASVFQVAGITSAWHRVWLVFVFLVETGFPYLGQAGLELLTS</sequence>
<dbReference type="PANTHER" id="PTHR12138:SF162">
    <property type="entry name" value="CHROMOSOME UNDETERMINED SCAFFOLD_275, WHOLE GENOME SHOTGUN SEQUENCE"/>
    <property type="match status" value="1"/>
</dbReference>
<evidence type="ECO:0000256" key="1">
    <source>
        <dbReference type="SAM" id="MobiDB-lite"/>
    </source>
</evidence>
<dbReference type="Ensembl" id="ENSPANT00000069536.1">
    <property type="protein sequence ID" value="ENSPANP00000051470.1"/>
    <property type="gene ID" value="ENSPANG00000040643.1"/>
</dbReference>
<dbReference type="PRINTS" id="PR02045">
    <property type="entry name" value="F138DOMAIN"/>
</dbReference>
<reference evidence="2" key="2">
    <citation type="submission" date="2025-08" db="UniProtKB">
        <authorList>
            <consortium name="Ensembl"/>
        </authorList>
    </citation>
    <scope>IDENTIFICATION</scope>
</reference>
<feature type="compositionally biased region" description="Polar residues" evidence="1">
    <location>
        <begin position="27"/>
        <end position="45"/>
    </location>
</feature>
<dbReference type="PANTHER" id="PTHR12138">
    <property type="entry name" value="PRIMATE-EXPANDED PROTEIN FAMILY"/>
    <property type="match status" value="1"/>
</dbReference>
<name>A0A8I5N455_PAPAN</name>
<evidence type="ECO:0000313" key="3">
    <source>
        <dbReference type="Proteomes" id="UP000028761"/>
    </source>
</evidence>